<feature type="binding site" evidence="7 10">
    <location>
        <position position="294"/>
    </location>
    <ligand>
        <name>Mg(2+)</name>
        <dbReference type="ChEBI" id="CHEBI:18420"/>
    </ligand>
</feature>
<name>A0A3S0QW64_9BACI</name>
<evidence type="ECO:0000256" key="3">
    <source>
        <dbReference type="ARBA" id="ARBA00022676"/>
    </source>
</evidence>
<dbReference type="PROSITE" id="PS51278">
    <property type="entry name" value="GATASE_TYPE_2"/>
    <property type="match status" value="1"/>
</dbReference>
<evidence type="ECO:0000313" key="14">
    <source>
        <dbReference type="Proteomes" id="UP000276349"/>
    </source>
</evidence>
<dbReference type="SUPFAM" id="SSF53271">
    <property type="entry name" value="PRTase-like"/>
    <property type="match status" value="1"/>
</dbReference>
<feature type="binding site" evidence="7 11">
    <location>
        <position position="448"/>
    </location>
    <ligand>
        <name>[4Fe-4S] cluster</name>
        <dbReference type="ChEBI" id="CHEBI:49883"/>
    </ligand>
</feature>
<keyword evidence="7 10" id="KW-0460">Magnesium</keyword>
<comment type="caution">
    <text evidence="13">The sequence shown here is derived from an EMBL/GenBank/DDBJ whole genome shotgun (WGS) entry which is preliminary data.</text>
</comment>
<dbReference type="GO" id="GO:0051539">
    <property type="term" value="F:4 iron, 4 sulfur cluster binding"/>
    <property type="evidence" value="ECO:0007669"/>
    <property type="project" value="UniProtKB-KW"/>
</dbReference>
<dbReference type="PANTHER" id="PTHR11907">
    <property type="entry name" value="AMIDOPHOSPHORIBOSYLTRANSFERASE"/>
    <property type="match status" value="1"/>
</dbReference>
<comment type="pathway">
    <text evidence="1 7 8">Purine metabolism; IMP biosynthesis via de novo pathway; N(1)-(5-phospho-D-ribosyl)glycinamide from 5-phospho-alpha-D-ribose 1-diphosphate: step 1/2.</text>
</comment>
<evidence type="ECO:0000256" key="5">
    <source>
        <dbReference type="ARBA" id="ARBA00022755"/>
    </source>
</evidence>
<dbReference type="CDD" id="cd00715">
    <property type="entry name" value="GPATase_N"/>
    <property type="match status" value="1"/>
</dbReference>
<dbReference type="GO" id="GO:0006189">
    <property type="term" value="P:'de novo' IMP biosynthetic process"/>
    <property type="evidence" value="ECO:0007669"/>
    <property type="project" value="UniProtKB-UniRule"/>
</dbReference>
<keyword evidence="4 7" id="KW-0808">Transferase</keyword>
<dbReference type="Gene3D" id="3.40.50.2020">
    <property type="match status" value="1"/>
</dbReference>
<feature type="binding site" evidence="7 10">
    <location>
        <position position="357"/>
    </location>
    <ligand>
        <name>Mg(2+)</name>
        <dbReference type="ChEBI" id="CHEBI:18420"/>
    </ligand>
</feature>
<dbReference type="EC" id="2.4.2.14" evidence="7"/>
<evidence type="ECO:0000256" key="4">
    <source>
        <dbReference type="ARBA" id="ARBA00022679"/>
    </source>
</evidence>
<sequence length="474" mass="51905">MLGEIRGLNEECGVFGIWGHSESAQLSYYGLHALQHRGQEGAGIVVTDGEALRAVKGEGLVNDVFSEENLKSAKGQAAIAHVRYTTAGGGGIENVQPLLFRSSTGSMAIAHNGNLVNANHLKQHLERSGSIFHSSSDTEVVVHLIKKSKKPGFRAQVKEALSLLKGAFSFLILTKDCIMVARDRNGLRPLSLGKLDDAWVVASETCAFDLIGAEFVREVEPGELLIISDKGIEEDRFVEMEQRAMCAMEYVYFARPDSNIDQINIHMTRKRMGKRLAQECAWLEADVVTGVPDSSISAAIGFAEESGIPYELGLIKNRYTGRTFIQPTQELRERGVKMKLSPVVQVVKGKRVVMVDDSIVRGTTSKRIVNMLKEAGATEVHVVISSPPMKNPCFYGIDTSTHEELIASSKNVEEICEAIGADSLTFLSVEGLVEATARPFDDENRGLCMACFTGDYPTEIFSDTVLPHEKEVVR</sequence>
<dbReference type="InterPro" id="IPR029055">
    <property type="entry name" value="Ntn_hydrolases_N"/>
</dbReference>
<gene>
    <name evidence="7" type="primary">purF</name>
    <name evidence="13" type="ORF">EKG35_07805</name>
</gene>
<evidence type="ECO:0000256" key="1">
    <source>
        <dbReference type="ARBA" id="ARBA00005209"/>
    </source>
</evidence>
<keyword evidence="6 7" id="KW-0315">Glutamine amidotransferase</keyword>
<evidence type="ECO:0000256" key="2">
    <source>
        <dbReference type="ARBA" id="ARBA00010138"/>
    </source>
</evidence>
<dbReference type="InterPro" id="IPR017932">
    <property type="entry name" value="GATase_2_dom"/>
</dbReference>
<dbReference type="InterPro" id="IPR035584">
    <property type="entry name" value="PurF_N"/>
</dbReference>
<dbReference type="GO" id="GO:0004044">
    <property type="term" value="F:amidophosphoribosyltransferase activity"/>
    <property type="evidence" value="ECO:0007669"/>
    <property type="project" value="UniProtKB-UniRule"/>
</dbReference>
<keyword evidence="3 7" id="KW-0328">Glycosyltransferase</keyword>
<dbReference type="Pfam" id="PF00156">
    <property type="entry name" value="Pribosyltran"/>
    <property type="match status" value="1"/>
</dbReference>
<dbReference type="EMBL" id="RXNR01000017">
    <property type="protein sequence ID" value="RTQ93653.1"/>
    <property type="molecule type" value="Genomic_DNA"/>
</dbReference>
<dbReference type="NCBIfam" id="TIGR01134">
    <property type="entry name" value="purF"/>
    <property type="match status" value="1"/>
</dbReference>
<comment type="cofactor">
    <cofactor evidence="7 11">
        <name>[4Fe-4S] cluster</name>
        <dbReference type="ChEBI" id="CHEBI:49883"/>
    </cofactor>
    <text evidence="7 11">Binds 1 [4Fe-4S] cluster per subunit.</text>
</comment>
<dbReference type="PIRSF" id="PIRSF000485">
    <property type="entry name" value="Amd_phspho_trans"/>
    <property type="match status" value="1"/>
</dbReference>
<protein>
    <recommendedName>
        <fullName evidence="7">Amidophosphoribosyltransferase</fullName>
        <shortName evidence="7">ATase</shortName>
        <ecNumber evidence="7">2.4.2.14</ecNumber>
    </recommendedName>
    <alternativeName>
        <fullName evidence="7">Glutamine phosphoribosylpyrophosphate amidotransferase</fullName>
        <shortName evidence="7">GPATase</shortName>
    </alternativeName>
</protein>
<organism evidence="13 14">
    <name type="scientific">Lysinibacillus telephonicus</name>
    <dbReference type="NCBI Taxonomy" id="1714840"/>
    <lineage>
        <taxon>Bacteria</taxon>
        <taxon>Bacillati</taxon>
        <taxon>Bacillota</taxon>
        <taxon>Bacilli</taxon>
        <taxon>Bacillales</taxon>
        <taxon>Bacillaceae</taxon>
        <taxon>Lysinibacillus</taxon>
    </lineage>
</organism>
<feature type="domain" description="Glutamine amidotransferase type-2" evidence="12">
    <location>
        <begin position="12"/>
        <end position="230"/>
    </location>
</feature>
<dbReference type="Pfam" id="PF13537">
    <property type="entry name" value="GATase_7"/>
    <property type="match status" value="1"/>
</dbReference>
<accession>A0A3S0QW64</accession>
<dbReference type="InterPro" id="IPR005854">
    <property type="entry name" value="PurF"/>
</dbReference>
<keyword evidence="7 11" id="KW-0408">Iron</keyword>
<comment type="cofactor">
    <cofactor evidence="7 10">
        <name>Mg(2+)</name>
        <dbReference type="ChEBI" id="CHEBI:18420"/>
    </cofactor>
    <text evidence="7 10">Binds 1 Mg(2+) ion per subunit.</text>
</comment>
<keyword evidence="7 11" id="KW-0411">Iron-sulfur</keyword>
<dbReference type="GO" id="GO:0009113">
    <property type="term" value="P:purine nucleobase biosynthetic process"/>
    <property type="evidence" value="ECO:0007669"/>
    <property type="project" value="UniProtKB-UniRule"/>
</dbReference>
<evidence type="ECO:0000256" key="11">
    <source>
        <dbReference type="PIRSR" id="PIRSR000485-3"/>
    </source>
</evidence>
<dbReference type="Gene3D" id="3.60.20.10">
    <property type="entry name" value="Glutamine Phosphoribosylpyrophosphate, subunit 1, domain 1"/>
    <property type="match status" value="1"/>
</dbReference>
<feature type="active site" description="Nucleophile" evidence="7 9">
    <location>
        <position position="12"/>
    </location>
</feature>
<dbReference type="UniPathway" id="UPA00074">
    <property type="reaction ID" value="UER00124"/>
</dbReference>
<dbReference type="SUPFAM" id="SSF56235">
    <property type="entry name" value="N-terminal nucleophile aminohydrolases (Ntn hydrolases)"/>
    <property type="match status" value="1"/>
</dbReference>
<evidence type="ECO:0000313" key="13">
    <source>
        <dbReference type="EMBL" id="RTQ93653.1"/>
    </source>
</evidence>
<keyword evidence="5 7" id="KW-0658">Purine biosynthesis</keyword>
<evidence type="ECO:0000256" key="9">
    <source>
        <dbReference type="PIRSR" id="PIRSR000485-1"/>
    </source>
</evidence>
<dbReference type="OrthoDB" id="9801213at2"/>
<reference evidence="13 14" key="1">
    <citation type="submission" date="2018-12" db="EMBL/GenBank/DDBJ databases">
        <authorList>
            <person name="Yu L."/>
        </authorList>
    </citation>
    <scope>NUCLEOTIDE SEQUENCE [LARGE SCALE GENOMIC DNA]</scope>
    <source>
        <strain evidence="13 14">S5H2222</strain>
    </source>
</reference>
<proteinExistence type="inferred from homology"/>
<dbReference type="InterPro" id="IPR000836">
    <property type="entry name" value="PRTase_dom"/>
</dbReference>
<dbReference type="CDD" id="cd06223">
    <property type="entry name" value="PRTases_typeI"/>
    <property type="match status" value="1"/>
</dbReference>
<dbReference type="InterPro" id="IPR029057">
    <property type="entry name" value="PRTase-like"/>
</dbReference>
<feature type="binding site" evidence="7 11">
    <location>
        <position position="246"/>
    </location>
    <ligand>
        <name>[4Fe-4S] cluster</name>
        <dbReference type="ChEBI" id="CHEBI:49883"/>
    </ligand>
</feature>
<evidence type="ECO:0000256" key="8">
    <source>
        <dbReference type="PIRNR" id="PIRNR000485"/>
    </source>
</evidence>
<keyword evidence="14" id="KW-1185">Reference proteome</keyword>
<dbReference type="GO" id="GO:0000287">
    <property type="term" value="F:magnesium ion binding"/>
    <property type="evidence" value="ECO:0007669"/>
    <property type="project" value="UniProtKB-UniRule"/>
</dbReference>
<evidence type="ECO:0000256" key="7">
    <source>
        <dbReference type="HAMAP-Rule" id="MF_01931"/>
    </source>
</evidence>
<keyword evidence="7 10" id="KW-0479">Metal-binding</keyword>
<feature type="binding site" evidence="7 11">
    <location>
        <position position="393"/>
    </location>
    <ligand>
        <name>[4Fe-4S] cluster</name>
        <dbReference type="ChEBI" id="CHEBI:49883"/>
    </ligand>
</feature>
<comment type="similarity">
    <text evidence="2 7 8">In the C-terminal section; belongs to the purine/pyrimidine phosphoribosyltransferase family.</text>
</comment>
<dbReference type="Proteomes" id="UP000276349">
    <property type="component" value="Unassembled WGS sequence"/>
</dbReference>
<feature type="binding site" evidence="7 11">
    <location>
        <position position="451"/>
    </location>
    <ligand>
        <name>[4Fe-4S] cluster</name>
        <dbReference type="ChEBI" id="CHEBI:49883"/>
    </ligand>
</feature>
<dbReference type="RefSeq" id="WP_126293884.1">
    <property type="nucleotide sequence ID" value="NZ_CP155468.1"/>
</dbReference>
<keyword evidence="7" id="KW-0004">4Fe-4S</keyword>
<evidence type="ECO:0000259" key="12">
    <source>
        <dbReference type="PROSITE" id="PS51278"/>
    </source>
</evidence>
<feature type="binding site" evidence="7 10">
    <location>
        <position position="356"/>
    </location>
    <ligand>
        <name>Mg(2+)</name>
        <dbReference type="ChEBI" id="CHEBI:18420"/>
    </ligand>
</feature>
<comment type="catalytic activity">
    <reaction evidence="7 8">
        <text>5-phospho-beta-D-ribosylamine + L-glutamate + diphosphate = 5-phospho-alpha-D-ribose 1-diphosphate + L-glutamine + H2O</text>
        <dbReference type="Rhea" id="RHEA:14905"/>
        <dbReference type="ChEBI" id="CHEBI:15377"/>
        <dbReference type="ChEBI" id="CHEBI:29985"/>
        <dbReference type="ChEBI" id="CHEBI:33019"/>
        <dbReference type="ChEBI" id="CHEBI:58017"/>
        <dbReference type="ChEBI" id="CHEBI:58359"/>
        <dbReference type="ChEBI" id="CHEBI:58681"/>
        <dbReference type="EC" id="2.4.2.14"/>
    </reaction>
</comment>
<comment type="function">
    <text evidence="7">Catalyzes the formation of phosphoribosylamine from phosphoribosylpyrophosphate (PRPP) and glutamine.</text>
</comment>
<dbReference type="HAMAP" id="MF_01931">
    <property type="entry name" value="PurF"/>
    <property type="match status" value="1"/>
</dbReference>
<dbReference type="AlphaFoldDB" id="A0A3S0QW64"/>
<evidence type="ECO:0000256" key="10">
    <source>
        <dbReference type="PIRSR" id="PIRSR000485-2"/>
    </source>
</evidence>
<evidence type="ECO:0000256" key="6">
    <source>
        <dbReference type="ARBA" id="ARBA00022962"/>
    </source>
</evidence>